<dbReference type="EMBL" id="CABHNW010000147">
    <property type="protein sequence ID" value="VUX40294.1"/>
    <property type="molecule type" value="Genomic_DNA"/>
</dbReference>
<dbReference type="Proteomes" id="UP000408482">
    <property type="component" value="Unassembled WGS sequence"/>
</dbReference>
<reference evidence="1 2" key="1">
    <citation type="submission" date="2019-07" db="EMBL/GenBank/DDBJ databases">
        <authorList>
            <person name="Hibberd C M."/>
            <person name="Gehrig L. J."/>
            <person name="Chang H.-W."/>
            <person name="Venkatesh S."/>
        </authorList>
    </citation>
    <scope>NUCLEOTIDE SEQUENCE [LARGE SCALE GENOMIC DNA]</scope>
    <source>
        <strain evidence="1">Blautia_luti_SSTS_Bg7063</strain>
    </source>
</reference>
<organism evidence="1 2">
    <name type="scientific">Blautia luti</name>
    <dbReference type="NCBI Taxonomy" id="89014"/>
    <lineage>
        <taxon>Bacteria</taxon>
        <taxon>Bacillati</taxon>
        <taxon>Bacillota</taxon>
        <taxon>Clostridia</taxon>
        <taxon>Lachnospirales</taxon>
        <taxon>Lachnospiraceae</taxon>
        <taxon>Blautia</taxon>
    </lineage>
</organism>
<evidence type="ECO:0000313" key="2">
    <source>
        <dbReference type="Proteomes" id="UP000408482"/>
    </source>
</evidence>
<dbReference type="AlphaFoldDB" id="A0A564W5Z1"/>
<protein>
    <submittedName>
        <fullName evidence="1">Uncharacterized protein</fullName>
    </submittedName>
</protein>
<name>A0A564W5Z1_9FIRM</name>
<accession>A0A564W5Z1</accession>
<proteinExistence type="predicted"/>
<evidence type="ECO:0000313" key="1">
    <source>
        <dbReference type="EMBL" id="VUX40294.1"/>
    </source>
</evidence>
<sequence length="185" mass="20987">MSGVKKQVLSNAIDILLNQGNLPEKLDGKKLYGEALEGDDALKADCRVYQLSNGTGNGQITVYQVFNGIELYYNDIRLAYCNQDQVTAKNIIEINHCYIGRYECSFGENSCCYLSAGDLSIGSAMKKKSFSIFPCDHRVREICFRICAEMPNPDDWIYRSIKQHFRPADPGCNDHSFRTQRTDFL</sequence>
<keyword evidence="2" id="KW-1185">Reference proteome</keyword>
<gene>
    <name evidence="1" type="ORF">RSSSTS7063_00896</name>
</gene>